<evidence type="ECO:0000313" key="6">
    <source>
        <dbReference type="EMBL" id="CAH0990305.1"/>
    </source>
</evidence>
<evidence type="ECO:0000256" key="3">
    <source>
        <dbReference type="PROSITE-ProRule" id="PRU00169"/>
    </source>
</evidence>
<accession>A0ABM9ABD6</accession>
<dbReference type="InterPro" id="IPR000792">
    <property type="entry name" value="Tscrpt_reg_LuxR_C"/>
</dbReference>
<evidence type="ECO:0000259" key="5">
    <source>
        <dbReference type="PROSITE" id="PS50110"/>
    </source>
</evidence>
<name>A0ABM9ABD6_9GAMM</name>
<protein>
    <submittedName>
        <fullName evidence="6">Transcriptional regulatory protein LnrK</fullName>
    </submittedName>
</protein>
<dbReference type="Pfam" id="PF00196">
    <property type="entry name" value="GerE"/>
    <property type="match status" value="1"/>
</dbReference>
<evidence type="ECO:0000259" key="4">
    <source>
        <dbReference type="PROSITE" id="PS50043"/>
    </source>
</evidence>
<dbReference type="CDD" id="cd06170">
    <property type="entry name" value="LuxR_C_like"/>
    <property type="match status" value="1"/>
</dbReference>
<dbReference type="EMBL" id="CAKLPX010000001">
    <property type="protein sequence ID" value="CAH0990305.1"/>
    <property type="molecule type" value="Genomic_DNA"/>
</dbReference>
<dbReference type="PANTHER" id="PTHR45566:SF1">
    <property type="entry name" value="HTH-TYPE TRANSCRIPTIONAL REGULATOR YHJB-RELATED"/>
    <property type="match status" value="1"/>
</dbReference>
<comment type="caution">
    <text evidence="6">The sequence shown here is derived from an EMBL/GenBank/DDBJ whole genome shotgun (WGS) entry which is preliminary data.</text>
</comment>
<dbReference type="SMART" id="SM00448">
    <property type="entry name" value="REC"/>
    <property type="match status" value="1"/>
</dbReference>
<dbReference type="Gene3D" id="3.40.50.2300">
    <property type="match status" value="1"/>
</dbReference>
<dbReference type="SUPFAM" id="SSF46894">
    <property type="entry name" value="C-terminal effector domain of the bipartite response regulators"/>
    <property type="match status" value="1"/>
</dbReference>
<keyword evidence="2" id="KW-0238">DNA-binding</keyword>
<organism evidence="6 7">
    <name type="scientific">Sinobacterium norvegicum</name>
    <dbReference type="NCBI Taxonomy" id="1641715"/>
    <lineage>
        <taxon>Bacteria</taxon>
        <taxon>Pseudomonadati</taxon>
        <taxon>Pseudomonadota</taxon>
        <taxon>Gammaproteobacteria</taxon>
        <taxon>Cellvibrionales</taxon>
        <taxon>Spongiibacteraceae</taxon>
        <taxon>Sinobacterium</taxon>
    </lineage>
</organism>
<dbReference type="Pfam" id="PF00072">
    <property type="entry name" value="Response_reg"/>
    <property type="match status" value="1"/>
</dbReference>
<dbReference type="SUPFAM" id="SSF52172">
    <property type="entry name" value="CheY-like"/>
    <property type="match status" value="1"/>
</dbReference>
<sequence>MTESAISIVIADDHPLFRQALSSTLANHYPASCIYEAQDIASLQQQLSLLSQVDVVLLDLNMPGCIGFAGLIHINANYPQVPVIMISADDSQAMMAKALTNGAAGFISKTSSAETIYNAIDTIMLGDIWDPDKLLQKNLEPNEIDEQNARLIASLTPMQFKVASLLINGLLNKQIAAELSVTEATVKAHITSIFRKLDVSSRTQAVLVLDKLGICGQ</sequence>
<dbReference type="CDD" id="cd17535">
    <property type="entry name" value="REC_NarL-like"/>
    <property type="match status" value="1"/>
</dbReference>
<dbReference type="InterPro" id="IPR051015">
    <property type="entry name" value="EvgA-like"/>
</dbReference>
<dbReference type="PRINTS" id="PR00038">
    <property type="entry name" value="HTHLUXR"/>
</dbReference>
<feature type="domain" description="Response regulatory" evidence="5">
    <location>
        <begin position="7"/>
        <end position="124"/>
    </location>
</feature>
<feature type="modified residue" description="4-aspartylphosphate" evidence="3">
    <location>
        <position position="59"/>
    </location>
</feature>
<gene>
    <name evidence="6" type="primary">lnrK</name>
    <name evidence="6" type="ORF">SIN8267_00397</name>
</gene>
<dbReference type="InterPro" id="IPR058245">
    <property type="entry name" value="NreC/VraR/RcsB-like_REC"/>
</dbReference>
<proteinExistence type="predicted"/>
<dbReference type="PROSITE" id="PS50043">
    <property type="entry name" value="HTH_LUXR_2"/>
    <property type="match status" value="1"/>
</dbReference>
<dbReference type="Proteomes" id="UP000838100">
    <property type="component" value="Unassembled WGS sequence"/>
</dbReference>
<evidence type="ECO:0000313" key="7">
    <source>
        <dbReference type="Proteomes" id="UP000838100"/>
    </source>
</evidence>
<feature type="domain" description="HTH luxR-type" evidence="4">
    <location>
        <begin position="148"/>
        <end position="213"/>
    </location>
</feature>
<reference evidence="6" key="1">
    <citation type="submission" date="2021-12" db="EMBL/GenBank/DDBJ databases">
        <authorList>
            <person name="Rodrigo-Torres L."/>
            <person name="Arahal R. D."/>
            <person name="Lucena T."/>
        </authorList>
    </citation>
    <scope>NUCLEOTIDE SEQUENCE</scope>
    <source>
        <strain evidence="6">CECT 8267</strain>
    </source>
</reference>
<dbReference type="InterPro" id="IPR001789">
    <property type="entry name" value="Sig_transdc_resp-reg_receiver"/>
</dbReference>
<dbReference type="SMART" id="SM00421">
    <property type="entry name" value="HTH_LUXR"/>
    <property type="match status" value="1"/>
</dbReference>
<keyword evidence="7" id="KW-1185">Reference proteome</keyword>
<dbReference type="InterPro" id="IPR016032">
    <property type="entry name" value="Sig_transdc_resp-reg_C-effctor"/>
</dbReference>
<evidence type="ECO:0000256" key="2">
    <source>
        <dbReference type="ARBA" id="ARBA00023125"/>
    </source>
</evidence>
<keyword evidence="1 3" id="KW-0597">Phosphoprotein</keyword>
<evidence type="ECO:0000256" key="1">
    <source>
        <dbReference type="ARBA" id="ARBA00022553"/>
    </source>
</evidence>
<dbReference type="PROSITE" id="PS00622">
    <property type="entry name" value="HTH_LUXR_1"/>
    <property type="match status" value="1"/>
</dbReference>
<dbReference type="InterPro" id="IPR011006">
    <property type="entry name" value="CheY-like_superfamily"/>
</dbReference>
<dbReference type="PANTHER" id="PTHR45566">
    <property type="entry name" value="HTH-TYPE TRANSCRIPTIONAL REGULATOR YHJB-RELATED"/>
    <property type="match status" value="1"/>
</dbReference>
<dbReference type="PROSITE" id="PS50110">
    <property type="entry name" value="RESPONSE_REGULATORY"/>
    <property type="match status" value="1"/>
</dbReference>